<feature type="domain" description="HD" evidence="1">
    <location>
        <begin position="22"/>
        <end position="112"/>
    </location>
</feature>
<keyword evidence="2" id="KW-0378">Hydrolase</keyword>
<dbReference type="AlphaFoldDB" id="A0A2G6KLL9"/>
<dbReference type="NCBIfam" id="TIGR00277">
    <property type="entry name" value="HDIG"/>
    <property type="match status" value="1"/>
</dbReference>
<dbReference type="Proteomes" id="UP000230821">
    <property type="component" value="Unassembled WGS sequence"/>
</dbReference>
<dbReference type="Pfam" id="PF01966">
    <property type="entry name" value="HD"/>
    <property type="match status" value="1"/>
</dbReference>
<dbReference type="Gene3D" id="1.10.3210.10">
    <property type="entry name" value="Hypothetical protein af1432"/>
    <property type="match status" value="1"/>
</dbReference>
<dbReference type="SUPFAM" id="SSF109604">
    <property type="entry name" value="HD-domain/PDEase-like"/>
    <property type="match status" value="1"/>
</dbReference>
<proteinExistence type="predicted"/>
<evidence type="ECO:0000313" key="3">
    <source>
        <dbReference type="Proteomes" id="UP000230821"/>
    </source>
</evidence>
<dbReference type="InterPro" id="IPR006675">
    <property type="entry name" value="HDIG_dom"/>
</dbReference>
<organism evidence="2 3">
    <name type="scientific">candidate division KSB3 bacterium</name>
    <dbReference type="NCBI Taxonomy" id="2044937"/>
    <lineage>
        <taxon>Bacteria</taxon>
        <taxon>candidate division KSB3</taxon>
    </lineage>
</organism>
<protein>
    <submittedName>
        <fullName evidence="2">HAD family hydrolase</fullName>
    </submittedName>
</protein>
<dbReference type="GO" id="GO:0016787">
    <property type="term" value="F:hydrolase activity"/>
    <property type="evidence" value="ECO:0007669"/>
    <property type="project" value="UniProtKB-KW"/>
</dbReference>
<gene>
    <name evidence="2" type="ORF">CSA56_02055</name>
</gene>
<reference evidence="2 3" key="1">
    <citation type="submission" date="2017-10" db="EMBL/GenBank/DDBJ databases">
        <title>Novel microbial diversity and functional potential in the marine mammal oral microbiome.</title>
        <authorList>
            <person name="Dudek N.K."/>
            <person name="Sun C.L."/>
            <person name="Burstein D."/>
            <person name="Kantor R.S."/>
            <person name="Aliaga Goltsman D.S."/>
            <person name="Bik E.M."/>
            <person name="Thomas B.C."/>
            <person name="Banfield J.F."/>
            <person name="Relman D.A."/>
        </authorList>
    </citation>
    <scope>NUCLEOTIDE SEQUENCE [LARGE SCALE GENOMIC DNA]</scope>
    <source>
        <strain evidence="2">DOLJORAL78_47_16</strain>
    </source>
</reference>
<sequence>MELNREDAYQLLTEYTKSESLIKHALAVEALMKAYARKFGEDETKWGIVGLLHDFDYEQYPTIPDHPLKGAAILEEQDYPDDVIYAIKTHADYLDLPRKSLMDKTLFAVDELSGLLTAAALVQPQKTIHTVKVKSVKKKMKDKAFARSVNRDDIRKGVEEMGVDLSEHIQFCIDAMKEVAVDLGLDGQA</sequence>
<comment type="caution">
    <text evidence="2">The sequence shown here is derived from an EMBL/GenBank/DDBJ whole genome shotgun (WGS) entry which is preliminary data.</text>
</comment>
<dbReference type="PANTHER" id="PTHR38659:SF1">
    <property type="entry name" value="METAL DEPENDENT PHOSPHOHYDROLASE"/>
    <property type="match status" value="1"/>
</dbReference>
<evidence type="ECO:0000313" key="2">
    <source>
        <dbReference type="EMBL" id="PIE35932.1"/>
    </source>
</evidence>
<dbReference type="PANTHER" id="PTHR38659">
    <property type="entry name" value="METAL-DEPENDENT PHOSPHOHYDROLASE"/>
    <property type="match status" value="1"/>
</dbReference>
<dbReference type="EMBL" id="PDSK01000029">
    <property type="protein sequence ID" value="PIE35932.1"/>
    <property type="molecule type" value="Genomic_DNA"/>
</dbReference>
<accession>A0A2G6KLL9</accession>
<evidence type="ECO:0000259" key="1">
    <source>
        <dbReference type="Pfam" id="PF01966"/>
    </source>
</evidence>
<name>A0A2G6KLL9_9BACT</name>
<dbReference type="InterPro" id="IPR006674">
    <property type="entry name" value="HD_domain"/>
</dbReference>